<dbReference type="Pfam" id="PF02575">
    <property type="entry name" value="YbaB_DNA_bd"/>
    <property type="match status" value="1"/>
</dbReference>
<keyword evidence="1" id="KW-0238">DNA-binding</keyword>
<proteinExistence type="predicted"/>
<name>A0A840Q9B6_9PSEU</name>
<dbReference type="Proteomes" id="UP000584374">
    <property type="component" value="Unassembled WGS sequence"/>
</dbReference>
<dbReference type="AlphaFoldDB" id="A0A840Q9B6"/>
<dbReference type="EMBL" id="JACHIW010000001">
    <property type="protein sequence ID" value="MBB5156430.1"/>
    <property type="molecule type" value="Genomic_DNA"/>
</dbReference>
<accession>A0A840Q9B6</accession>
<protein>
    <submittedName>
        <fullName evidence="1">DNA-binding protein YbaB</fullName>
    </submittedName>
</protein>
<gene>
    <name evidence="1" type="ORF">BJ970_003964</name>
</gene>
<dbReference type="Gene3D" id="3.30.1310.10">
    <property type="entry name" value="Nucleoid-associated protein YbaB-like domain"/>
    <property type="match status" value="1"/>
</dbReference>
<dbReference type="GO" id="GO:0003677">
    <property type="term" value="F:DNA binding"/>
    <property type="evidence" value="ECO:0007669"/>
    <property type="project" value="UniProtKB-KW"/>
</dbReference>
<dbReference type="RefSeq" id="WP_184727576.1">
    <property type="nucleotide sequence ID" value="NZ_JACHIW010000001.1"/>
</dbReference>
<evidence type="ECO:0000313" key="1">
    <source>
        <dbReference type="EMBL" id="MBB5156430.1"/>
    </source>
</evidence>
<dbReference type="InterPro" id="IPR004401">
    <property type="entry name" value="YbaB/EbfC"/>
</dbReference>
<reference evidence="1 2" key="1">
    <citation type="submission" date="2020-08" db="EMBL/GenBank/DDBJ databases">
        <title>Sequencing the genomes of 1000 actinobacteria strains.</title>
        <authorList>
            <person name="Klenk H.-P."/>
        </authorList>
    </citation>
    <scope>NUCLEOTIDE SEQUENCE [LARGE SCALE GENOMIC DNA]</scope>
    <source>
        <strain evidence="1 2">DSM 45584</strain>
    </source>
</reference>
<dbReference type="InterPro" id="IPR036894">
    <property type="entry name" value="YbaB-like_sf"/>
</dbReference>
<keyword evidence="2" id="KW-1185">Reference proteome</keyword>
<comment type="caution">
    <text evidence="1">The sequence shown here is derived from an EMBL/GenBank/DDBJ whole genome shotgun (WGS) entry which is preliminary data.</text>
</comment>
<evidence type="ECO:0000313" key="2">
    <source>
        <dbReference type="Proteomes" id="UP000584374"/>
    </source>
</evidence>
<sequence length="108" mass="11561">MEPHRVDFEALHRAADILDQRAEAIRRARAEHERHRFSGRSGSGRVAATCLGDGTVTEIAIQGGVLSSIFPETVAAEIKDAIGSARSRASEAAVRLCQRVAPEFAGGH</sequence>
<dbReference type="SUPFAM" id="SSF82607">
    <property type="entry name" value="YbaB-like"/>
    <property type="match status" value="1"/>
</dbReference>
<organism evidence="1 2">
    <name type="scientific">Saccharopolyspora phatthalungensis</name>
    <dbReference type="NCBI Taxonomy" id="664693"/>
    <lineage>
        <taxon>Bacteria</taxon>
        <taxon>Bacillati</taxon>
        <taxon>Actinomycetota</taxon>
        <taxon>Actinomycetes</taxon>
        <taxon>Pseudonocardiales</taxon>
        <taxon>Pseudonocardiaceae</taxon>
        <taxon>Saccharopolyspora</taxon>
    </lineage>
</organism>